<dbReference type="GO" id="GO:0016887">
    <property type="term" value="F:ATP hydrolysis activity"/>
    <property type="evidence" value="ECO:0007669"/>
    <property type="project" value="UniProtKB-UniRule"/>
</dbReference>
<protein>
    <recommendedName>
        <fullName evidence="12 14">Lon protease</fullName>
        <ecNumber evidence="11 14">3.4.21.53</ecNumber>
    </recommendedName>
    <alternativeName>
        <fullName evidence="13 14">ATP-dependent protease La</fullName>
    </alternativeName>
</protein>
<comment type="function">
    <text evidence="10 14">ATP-dependent serine protease that mediates the selective degradation of mutant and abnormal proteins as well as certain short-lived regulatory proteins. Required for cellular homeostasis and for survival from DNA damage and developmental changes induced by stress. Degrades polypeptides processively to yield small peptide fragments that are 5 to 10 amino acids long. Binds to DNA in a double-stranded, site-specific manner.</text>
</comment>
<feature type="active site" evidence="14 16">
    <location>
        <position position="678"/>
    </location>
</feature>
<dbReference type="Pfam" id="PF22667">
    <property type="entry name" value="Lon_lid"/>
    <property type="match status" value="1"/>
</dbReference>
<evidence type="ECO:0000256" key="7">
    <source>
        <dbReference type="ARBA" id="ARBA00022840"/>
    </source>
</evidence>
<dbReference type="SUPFAM" id="SSF54211">
    <property type="entry name" value="Ribosomal protein S5 domain 2-like"/>
    <property type="match status" value="1"/>
</dbReference>
<comment type="catalytic activity">
    <reaction evidence="9 14 15 18">
        <text>Hydrolysis of proteins in presence of ATP.</text>
        <dbReference type="EC" id="3.4.21.53"/>
    </reaction>
</comment>
<dbReference type="GO" id="GO:0034605">
    <property type="term" value="P:cellular response to heat"/>
    <property type="evidence" value="ECO:0007669"/>
    <property type="project" value="UniProtKB-UniRule"/>
</dbReference>
<evidence type="ECO:0000259" key="20">
    <source>
        <dbReference type="PROSITE" id="PS51786"/>
    </source>
</evidence>
<proteinExistence type="evidence at transcript level"/>
<evidence type="ECO:0000256" key="13">
    <source>
        <dbReference type="ARBA" id="ARBA00082722"/>
    </source>
</evidence>
<evidence type="ECO:0000256" key="12">
    <source>
        <dbReference type="ARBA" id="ARBA00071934"/>
    </source>
</evidence>
<dbReference type="InterPro" id="IPR027543">
    <property type="entry name" value="Lon_bac"/>
</dbReference>
<dbReference type="NCBIfam" id="TIGR00763">
    <property type="entry name" value="lon"/>
    <property type="match status" value="1"/>
</dbReference>
<dbReference type="Gene3D" id="1.10.8.60">
    <property type="match status" value="1"/>
</dbReference>
<dbReference type="PROSITE" id="PS51787">
    <property type="entry name" value="LON_N"/>
    <property type="match status" value="1"/>
</dbReference>
<dbReference type="InterPro" id="IPR046336">
    <property type="entry name" value="Lon_prtase_N_sf"/>
</dbReference>
<dbReference type="InterPro" id="IPR054594">
    <property type="entry name" value="Lon_lid"/>
</dbReference>
<evidence type="ECO:0000256" key="9">
    <source>
        <dbReference type="ARBA" id="ARBA00050665"/>
    </source>
</evidence>
<sequence>MDNEIKSLPMVPLRGMTVMPGMVVHFDVSRARSIAAVQEAMVEEQKIFLTAQKSLDTEEPGAEDVYEIGTVGTVRQIIKLPKQIVRVLVSGETRGRLQEIEYSDPYLRAKVEVIEEEDADTPEDVNTEAMERSLRDMLVEYASRNGKMSKESIAQLAEVRGLRRLVDEIAANIPLQYTDQQEILNETDLKKRYEKLAFKLVNEVQIMDIKDEIRRKVKERVDKHQREYILREQLKLIREELGEDSTVSDAEEFEASLRKLKAPKEVKDKLQKEINRFKSSMNSPAESGVIRTYIETLLEMPWDKASKDNEDISYAKQVLEEDHYGLEQVKERILEFLAVRTLTKKGESPILCLVGPPGTGKTSIAKSLAKALKKPYVRISLGGVRDEAEIRGHRKTYVGAMPGRIANGIRTAGVKNPVMLLDEIDKVSTDYKGDTFSALLEVLDSEQNSRFRDHYLEVPLDLSEVMFITTANTLQTIPRPLLDRMEVIEITSYTENEKLHIAMEHLIPKQLERHGLTEDQLTFSRQAVWKMARNYTKEAGVRQLEREIGNVCRKAAKEILTTDRKKIAVTDRNIHRFLGKEKYTYQMANPAPEIGIVRGLAWTSVGGDTLQIEVNVMPGSGELMLTGQLGDVMKESAQTGISYIRSVSGRYGIPEDFFEKHDIHVHIPEGAVPKDGPSAGITMAAAMLSAVTGKKVRADLAMTGEITLRGRVLPIGGLKEKLLAAKSAGIRTVLIPKENRADVEELSAEITKGLEILTVENMEQVLSHALAEEMEKTEDTAG</sequence>
<evidence type="ECO:0000256" key="8">
    <source>
        <dbReference type="ARBA" id="ARBA00023016"/>
    </source>
</evidence>
<dbReference type="InterPro" id="IPR003593">
    <property type="entry name" value="AAA+_ATPase"/>
</dbReference>
<dbReference type="SUPFAM" id="SSF88697">
    <property type="entry name" value="PUA domain-like"/>
    <property type="match status" value="1"/>
</dbReference>
<dbReference type="SUPFAM" id="SSF52540">
    <property type="entry name" value="P-loop containing nucleoside triphosphate hydrolases"/>
    <property type="match status" value="1"/>
</dbReference>
<evidence type="ECO:0000256" key="16">
    <source>
        <dbReference type="PIRSR" id="PIRSR001174-1"/>
    </source>
</evidence>
<evidence type="ECO:0000256" key="4">
    <source>
        <dbReference type="ARBA" id="ARBA00022741"/>
    </source>
</evidence>
<keyword evidence="5 14" id="KW-0378">Hydrolase</keyword>
<dbReference type="InterPro" id="IPR008268">
    <property type="entry name" value="Peptidase_S16_AS"/>
</dbReference>
<evidence type="ECO:0000259" key="21">
    <source>
        <dbReference type="PROSITE" id="PS51787"/>
    </source>
</evidence>
<dbReference type="Gene3D" id="1.20.5.5270">
    <property type="match status" value="1"/>
</dbReference>
<evidence type="ECO:0000313" key="23">
    <source>
        <dbReference type="Proteomes" id="UP000824243"/>
    </source>
</evidence>
<comment type="induction">
    <text evidence="14">By heat shock.</text>
</comment>
<dbReference type="AlphaFoldDB" id="A0A9D1VYQ1"/>
<evidence type="ECO:0000256" key="18">
    <source>
        <dbReference type="PROSITE-ProRule" id="PRU01122"/>
    </source>
</evidence>
<dbReference type="PANTHER" id="PTHR10046">
    <property type="entry name" value="ATP DEPENDENT LON PROTEASE FAMILY MEMBER"/>
    <property type="match status" value="1"/>
</dbReference>
<dbReference type="GO" id="GO:0005524">
    <property type="term" value="F:ATP binding"/>
    <property type="evidence" value="ECO:0007669"/>
    <property type="project" value="UniProtKB-UniRule"/>
</dbReference>
<evidence type="ECO:0000256" key="5">
    <source>
        <dbReference type="ARBA" id="ARBA00022801"/>
    </source>
</evidence>
<keyword evidence="8 14" id="KW-0346">Stress response</keyword>
<dbReference type="InterPro" id="IPR014721">
    <property type="entry name" value="Ribsml_uS5_D2-typ_fold_subgr"/>
</dbReference>
<dbReference type="Gene3D" id="2.30.130.40">
    <property type="entry name" value="LON domain-like"/>
    <property type="match status" value="1"/>
</dbReference>
<dbReference type="GO" id="GO:0004252">
    <property type="term" value="F:serine-type endopeptidase activity"/>
    <property type="evidence" value="ECO:0007669"/>
    <property type="project" value="UniProtKB-UniRule"/>
</dbReference>
<dbReference type="InterPro" id="IPR008269">
    <property type="entry name" value="Lon_proteolytic"/>
</dbReference>
<reference evidence="22" key="2">
    <citation type="submission" date="2021-04" db="EMBL/GenBank/DDBJ databases">
        <authorList>
            <person name="Gilroy R."/>
        </authorList>
    </citation>
    <scope>NUCLEOTIDE SEQUENCE</scope>
    <source>
        <strain evidence="22">ChiSjej5B23-15282</strain>
    </source>
</reference>
<evidence type="ECO:0000256" key="2">
    <source>
        <dbReference type="ARBA" id="ARBA00022490"/>
    </source>
</evidence>
<feature type="domain" description="Lon proteolytic" evidence="20">
    <location>
        <begin position="591"/>
        <end position="772"/>
    </location>
</feature>
<evidence type="ECO:0000256" key="1">
    <source>
        <dbReference type="ARBA" id="ARBA00004496"/>
    </source>
</evidence>
<keyword evidence="2 14" id="KW-0963">Cytoplasm</keyword>
<dbReference type="FunFam" id="3.40.50.300:FF:000021">
    <property type="entry name" value="Lon protease homolog"/>
    <property type="match status" value="1"/>
</dbReference>
<organism evidence="22 23">
    <name type="scientific">Candidatus Mediterraneibacter caccavium</name>
    <dbReference type="NCBI Taxonomy" id="2838661"/>
    <lineage>
        <taxon>Bacteria</taxon>
        <taxon>Bacillati</taxon>
        <taxon>Bacillota</taxon>
        <taxon>Clostridia</taxon>
        <taxon>Lachnospirales</taxon>
        <taxon>Lachnospiraceae</taxon>
        <taxon>Mediterraneibacter</taxon>
    </lineage>
</organism>
<dbReference type="CDD" id="cd19500">
    <property type="entry name" value="RecA-like_Lon"/>
    <property type="match status" value="1"/>
</dbReference>
<evidence type="ECO:0000256" key="19">
    <source>
        <dbReference type="RuleBase" id="RU000591"/>
    </source>
</evidence>
<feature type="domain" description="Lon N-terminal" evidence="21">
    <location>
        <begin position="8"/>
        <end position="204"/>
    </location>
</feature>
<dbReference type="SMART" id="SM00382">
    <property type="entry name" value="AAA"/>
    <property type="match status" value="1"/>
</dbReference>
<evidence type="ECO:0000256" key="6">
    <source>
        <dbReference type="ARBA" id="ARBA00022825"/>
    </source>
</evidence>
<dbReference type="PROSITE" id="PS51786">
    <property type="entry name" value="LON_PROTEOLYTIC"/>
    <property type="match status" value="1"/>
</dbReference>
<dbReference type="PROSITE" id="PS01046">
    <property type="entry name" value="LON_SER"/>
    <property type="match status" value="1"/>
</dbReference>
<feature type="binding site" evidence="14 17">
    <location>
        <begin position="355"/>
        <end position="362"/>
    </location>
    <ligand>
        <name>ATP</name>
        <dbReference type="ChEBI" id="CHEBI:30616"/>
    </ligand>
</feature>
<evidence type="ECO:0000256" key="11">
    <source>
        <dbReference type="ARBA" id="ARBA00066743"/>
    </source>
</evidence>
<dbReference type="HAMAP" id="MF_01973">
    <property type="entry name" value="lon_bact"/>
    <property type="match status" value="1"/>
</dbReference>
<evidence type="ECO:0000256" key="3">
    <source>
        <dbReference type="ARBA" id="ARBA00022670"/>
    </source>
</evidence>
<evidence type="ECO:0000313" key="22">
    <source>
        <dbReference type="EMBL" id="HIX49018.1"/>
    </source>
</evidence>
<dbReference type="InterPro" id="IPR004815">
    <property type="entry name" value="Lon_bac/euk-typ"/>
</dbReference>
<dbReference type="Gene3D" id="3.30.230.10">
    <property type="match status" value="1"/>
</dbReference>
<evidence type="ECO:0000256" key="10">
    <source>
        <dbReference type="ARBA" id="ARBA00053875"/>
    </source>
</evidence>
<evidence type="ECO:0000256" key="15">
    <source>
        <dbReference type="PIRNR" id="PIRNR001174"/>
    </source>
</evidence>
<accession>A0A9D1VYQ1</accession>
<dbReference type="Gene3D" id="3.40.50.300">
    <property type="entry name" value="P-loop containing nucleotide triphosphate hydrolases"/>
    <property type="match status" value="1"/>
</dbReference>
<keyword evidence="3 14" id="KW-0645">Protease</keyword>
<dbReference type="EC" id="3.4.21.53" evidence="11 14"/>
<dbReference type="InterPro" id="IPR027065">
    <property type="entry name" value="Lon_Prtase"/>
</dbReference>
<dbReference type="SMART" id="SM00464">
    <property type="entry name" value="LON"/>
    <property type="match status" value="1"/>
</dbReference>
<name>A0A9D1VYQ1_9FIRM</name>
<dbReference type="Pfam" id="PF02190">
    <property type="entry name" value="LON_substr_bdg"/>
    <property type="match status" value="1"/>
</dbReference>
<dbReference type="InterPro" id="IPR020568">
    <property type="entry name" value="Ribosomal_Su5_D2-typ_SF"/>
</dbReference>
<dbReference type="InterPro" id="IPR003959">
    <property type="entry name" value="ATPase_AAA_core"/>
</dbReference>
<feature type="active site" evidence="14 16">
    <location>
        <position position="721"/>
    </location>
</feature>
<comment type="subunit">
    <text evidence="14 15">Homohexamer. Organized in a ring with a central cavity.</text>
</comment>
<dbReference type="GO" id="GO:0006515">
    <property type="term" value="P:protein quality control for misfolded or incompletely synthesized proteins"/>
    <property type="evidence" value="ECO:0007669"/>
    <property type="project" value="UniProtKB-UniRule"/>
</dbReference>
<dbReference type="InterPro" id="IPR027417">
    <property type="entry name" value="P-loop_NTPase"/>
</dbReference>
<evidence type="ECO:0000256" key="17">
    <source>
        <dbReference type="PIRSR" id="PIRSR001174-2"/>
    </source>
</evidence>
<dbReference type="PRINTS" id="PR00830">
    <property type="entry name" value="ENDOLAPTASE"/>
</dbReference>
<keyword evidence="7 14" id="KW-0067">ATP-binding</keyword>
<reference evidence="22" key="1">
    <citation type="journal article" date="2021" name="PeerJ">
        <title>Extensive microbial diversity within the chicken gut microbiome revealed by metagenomics and culture.</title>
        <authorList>
            <person name="Gilroy R."/>
            <person name="Ravi A."/>
            <person name="Getino M."/>
            <person name="Pursley I."/>
            <person name="Horton D.L."/>
            <person name="Alikhan N.F."/>
            <person name="Baker D."/>
            <person name="Gharbi K."/>
            <person name="Hall N."/>
            <person name="Watson M."/>
            <person name="Adriaenssens E.M."/>
            <person name="Foster-Nyarko E."/>
            <person name="Jarju S."/>
            <person name="Secka A."/>
            <person name="Antonio M."/>
            <person name="Oren A."/>
            <person name="Chaudhuri R.R."/>
            <person name="La Ragione R."/>
            <person name="Hildebrand F."/>
            <person name="Pallen M.J."/>
        </authorList>
    </citation>
    <scope>NUCLEOTIDE SEQUENCE</scope>
    <source>
        <strain evidence="22">ChiSjej5B23-15282</strain>
    </source>
</reference>
<comment type="subcellular location">
    <subcellularLocation>
        <location evidence="1 14 15">Cytoplasm</location>
    </subcellularLocation>
</comment>
<dbReference type="GO" id="GO:0043565">
    <property type="term" value="F:sequence-specific DNA binding"/>
    <property type="evidence" value="ECO:0007669"/>
    <property type="project" value="UniProtKB-UniRule"/>
</dbReference>
<dbReference type="Gene3D" id="1.20.58.1480">
    <property type="match status" value="1"/>
</dbReference>
<evidence type="ECO:0000256" key="14">
    <source>
        <dbReference type="HAMAP-Rule" id="MF_01973"/>
    </source>
</evidence>
<dbReference type="Pfam" id="PF00004">
    <property type="entry name" value="AAA"/>
    <property type="match status" value="1"/>
</dbReference>
<dbReference type="GO" id="GO:0004176">
    <property type="term" value="F:ATP-dependent peptidase activity"/>
    <property type="evidence" value="ECO:0007669"/>
    <property type="project" value="UniProtKB-UniRule"/>
</dbReference>
<comment type="similarity">
    <text evidence="14 15 18 19">Belongs to the peptidase S16 family.</text>
</comment>
<comment type="caution">
    <text evidence="22">The sequence shown here is derived from an EMBL/GenBank/DDBJ whole genome shotgun (WGS) entry which is preliminary data.</text>
</comment>
<dbReference type="InterPro" id="IPR003111">
    <property type="entry name" value="Lon_prtase_N"/>
</dbReference>
<keyword evidence="4 14" id="KW-0547">Nucleotide-binding</keyword>
<dbReference type="Pfam" id="PF05362">
    <property type="entry name" value="Lon_C"/>
    <property type="match status" value="1"/>
</dbReference>
<gene>
    <name evidence="14 22" type="primary">lon</name>
    <name evidence="22" type="ORF">H9981_08435</name>
</gene>
<keyword evidence="6 14" id="KW-0720">Serine protease</keyword>
<dbReference type="PIRSF" id="PIRSF001174">
    <property type="entry name" value="Lon_proteas"/>
    <property type="match status" value="1"/>
</dbReference>
<dbReference type="GO" id="GO:0005737">
    <property type="term" value="C:cytoplasm"/>
    <property type="evidence" value="ECO:0007669"/>
    <property type="project" value="UniProtKB-SubCell"/>
</dbReference>
<dbReference type="Proteomes" id="UP000824243">
    <property type="component" value="Unassembled WGS sequence"/>
</dbReference>
<dbReference type="InterPro" id="IPR015947">
    <property type="entry name" value="PUA-like_sf"/>
</dbReference>
<dbReference type="EMBL" id="DXFA01000143">
    <property type="protein sequence ID" value="HIX49018.1"/>
    <property type="molecule type" value="Genomic_DNA"/>
</dbReference>